<evidence type="ECO:0000313" key="17">
    <source>
        <dbReference type="Proteomes" id="UP000470771"/>
    </source>
</evidence>
<evidence type="ECO:0000256" key="3">
    <source>
        <dbReference type="ARBA" id="ARBA00010136"/>
    </source>
</evidence>
<dbReference type="Pfam" id="PF18962">
    <property type="entry name" value="Por_Secre_tail"/>
    <property type="match status" value="1"/>
</dbReference>
<evidence type="ECO:0000256" key="2">
    <source>
        <dbReference type="ARBA" id="ARBA00001947"/>
    </source>
</evidence>
<dbReference type="GO" id="GO:0043171">
    <property type="term" value="P:peptide catabolic process"/>
    <property type="evidence" value="ECO:0007669"/>
    <property type="project" value="TreeGrafter"/>
</dbReference>
<dbReference type="GO" id="GO:0005737">
    <property type="term" value="C:cytoplasm"/>
    <property type="evidence" value="ECO:0007669"/>
    <property type="project" value="TreeGrafter"/>
</dbReference>
<name>A0A6N9NJI0_9FLAO</name>
<evidence type="ECO:0000259" key="14">
    <source>
        <dbReference type="Pfam" id="PF01433"/>
    </source>
</evidence>
<evidence type="ECO:0000256" key="9">
    <source>
        <dbReference type="ARBA" id="ARBA00022729"/>
    </source>
</evidence>
<dbReference type="AlphaFoldDB" id="A0A6N9NJI0"/>
<dbReference type="EC" id="3.4.11.2" evidence="4"/>
<dbReference type="CDD" id="cd09603">
    <property type="entry name" value="M1_APN_like"/>
    <property type="match status" value="1"/>
</dbReference>
<feature type="signal peptide" evidence="13">
    <location>
        <begin position="1"/>
        <end position="21"/>
    </location>
</feature>
<dbReference type="GO" id="GO:0042277">
    <property type="term" value="F:peptide binding"/>
    <property type="evidence" value="ECO:0007669"/>
    <property type="project" value="TreeGrafter"/>
</dbReference>
<keyword evidence="7" id="KW-0645">Protease</keyword>
<dbReference type="GO" id="GO:0005615">
    <property type="term" value="C:extracellular space"/>
    <property type="evidence" value="ECO:0007669"/>
    <property type="project" value="TreeGrafter"/>
</dbReference>
<evidence type="ECO:0000256" key="12">
    <source>
        <dbReference type="ARBA" id="ARBA00023049"/>
    </source>
</evidence>
<keyword evidence="6" id="KW-0031">Aminopeptidase</keyword>
<proteinExistence type="inferred from homology"/>
<accession>A0A6N9NJI0</accession>
<dbReference type="PANTHER" id="PTHR11533">
    <property type="entry name" value="PROTEASE M1 ZINC METALLOPROTEASE"/>
    <property type="match status" value="1"/>
</dbReference>
<keyword evidence="12" id="KW-0482">Metalloprotease</keyword>
<dbReference type="InterPro" id="IPR026444">
    <property type="entry name" value="Secre_tail"/>
</dbReference>
<dbReference type="PRINTS" id="PR00756">
    <property type="entry name" value="ALADIPTASE"/>
</dbReference>
<dbReference type="Proteomes" id="UP000470771">
    <property type="component" value="Unassembled WGS sequence"/>
</dbReference>
<evidence type="ECO:0000256" key="11">
    <source>
        <dbReference type="ARBA" id="ARBA00022833"/>
    </source>
</evidence>
<dbReference type="Gene3D" id="2.60.40.1730">
    <property type="entry name" value="tricorn interacting facor f3 domain"/>
    <property type="match status" value="1"/>
</dbReference>
<evidence type="ECO:0000256" key="6">
    <source>
        <dbReference type="ARBA" id="ARBA00022438"/>
    </source>
</evidence>
<dbReference type="Pfam" id="PF01433">
    <property type="entry name" value="Peptidase_M1"/>
    <property type="match status" value="1"/>
</dbReference>
<sequence length="641" mass="72069">MLKRQLILLLSTFMGLSYSNAQTPDFSNQNCKSHILDTKMMLNNNNKSNANSSNYDVKYYRLNIAVDPAVLFIKGDVTMHFIASQNNAGSLELDLLNSLTVDSVKYNNSNISFMQLTNDVLRIIFPTNLQIGILDSVQIFYQGTPTGGGFGSFITQAHNGTSAMWTLSEPYGAKDWWPCKQTLTDKADSIDFIITNPVAYLAASNGILVARDTVNSFTRSHWRHRYPITAYLVAFAVTNYSIYSDYLVQGTDSLEILNYVYPETYSQAVTQTPITADLIDLFDSLFIPYPFENEKYGHAQFGWGGGMEHQTMSFMVNYSFGLVAHELAHQWFGNKVTCGTWQDIWLNEGFATYLTGLSYENVQPQFWSNWKSSTSNSATSFSGGSVFVTDTTSVNSIFSSRLSYNKGAYLLHMLRWKMGDSAFFQGCRNYLNDTSLAYGYAKTAQLKQHLEASSGLNLTEFLDDWYYGQGYPNYQVSYNQNGATTDINIQQTTSHSSVSFFEMPVPIYFEGPNGEDTTVVLDHTFSGQTFNVSIPFTITNAVFDPEQWILTRNNTITSLAEQRNSSNTVYFYPNPARNIVTIEFNNQQTRVISYEVLNALGQSIKSSLNKNQIDVSSLESGIYFVAITTDQGTIKKKLIVE</sequence>
<evidence type="ECO:0000256" key="13">
    <source>
        <dbReference type="SAM" id="SignalP"/>
    </source>
</evidence>
<reference evidence="16 17" key="1">
    <citation type="submission" date="2019-12" db="EMBL/GenBank/DDBJ databases">
        <authorList>
            <person name="Zhao J."/>
        </authorList>
    </citation>
    <scope>NUCLEOTIDE SEQUENCE [LARGE SCALE GENOMIC DNA]</scope>
    <source>
        <strain evidence="16 17">S-15</strain>
    </source>
</reference>
<comment type="catalytic activity">
    <reaction evidence="1">
        <text>Release of an N-terminal amino acid, Xaa-|-Yaa- from a peptide, amide or arylamide. Xaa is preferably Ala, but may be most amino acids including Pro (slow action). When a terminal hydrophobic residue is followed by a prolyl residue, the two may be released as an intact Xaa-Pro dipeptide.</text>
        <dbReference type="EC" id="3.4.11.2"/>
    </reaction>
</comment>
<feature type="chain" id="PRO_5026905322" description="Aminopeptidase N" evidence="13">
    <location>
        <begin position="22"/>
        <end position="641"/>
    </location>
</feature>
<keyword evidence="17" id="KW-1185">Reference proteome</keyword>
<dbReference type="SUPFAM" id="SSF55486">
    <property type="entry name" value="Metalloproteases ('zincins'), catalytic domain"/>
    <property type="match status" value="1"/>
</dbReference>
<dbReference type="EMBL" id="WWNE01000005">
    <property type="protein sequence ID" value="NBG65641.1"/>
    <property type="molecule type" value="Genomic_DNA"/>
</dbReference>
<dbReference type="GO" id="GO:0016020">
    <property type="term" value="C:membrane"/>
    <property type="evidence" value="ECO:0007669"/>
    <property type="project" value="TreeGrafter"/>
</dbReference>
<evidence type="ECO:0000256" key="1">
    <source>
        <dbReference type="ARBA" id="ARBA00000098"/>
    </source>
</evidence>
<dbReference type="GO" id="GO:0008270">
    <property type="term" value="F:zinc ion binding"/>
    <property type="evidence" value="ECO:0007669"/>
    <property type="project" value="InterPro"/>
</dbReference>
<evidence type="ECO:0000259" key="15">
    <source>
        <dbReference type="Pfam" id="PF18962"/>
    </source>
</evidence>
<keyword evidence="10" id="KW-0378">Hydrolase</keyword>
<gene>
    <name evidence="16" type="ORF">GQN54_05900</name>
</gene>
<dbReference type="GO" id="GO:0016285">
    <property type="term" value="F:alanyl aminopeptidase activity"/>
    <property type="evidence" value="ECO:0007669"/>
    <property type="project" value="UniProtKB-EC"/>
</dbReference>
<evidence type="ECO:0000256" key="4">
    <source>
        <dbReference type="ARBA" id="ARBA00012564"/>
    </source>
</evidence>
<evidence type="ECO:0000256" key="10">
    <source>
        <dbReference type="ARBA" id="ARBA00022801"/>
    </source>
</evidence>
<dbReference type="GO" id="GO:0006508">
    <property type="term" value="P:proteolysis"/>
    <property type="evidence" value="ECO:0007669"/>
    <property type="project" value="UniProtKB-KW"/>
</dbReference>
<protein>
    <recommendedName>
        <fullName evidence="5">Aminopeptidase N</fullName>
        <ecNumber evidence="4">3.4.11.2</ecNumber>
    </recommendedName>
</protein>
<dbReference type="SUPFAM" id="SSF63737">
    <property type="entry name" value="Leukotriene A4 hydrolase N-terminal domain"/>
    <property type="match status" value="1"/>
</dbReference>
<evidence type="ECO:0000256" key="8">
    <source>
        <dbReference type="ARBA" id="ARBA00022723"/>
    </source>
</evidence>
<keyword evidence="11" id="KW-0862">Zinc</keyword>
<comment type="similarity">
    <text evidence="3">Belongs to the peptidase M1 family.</text>
</comment>
<dbReference type="Gene3D" id="1.10.390.10">
    <property type="entry name" value="Neutral Protease Domain 2"/>
    <property type="match status" value="1"/>
</dbReference>
<organism evidence="16 17">
    <name type="scientific">Acidiluteibacter ferrifornacis</name>
    <dbReference type="NCBI Taxonomy" id="2692424"/>
    <lineage>
        <taxon>Bacteria</taxon>
        <taxon>Pseudomonadati</taxon>
        <taxon>Bacteroidota</taxon>
        <taxon>Flavobacteriia</taxon>
        <taxon>Flavobacteriales</taxon>
        <taxon>Cryomorphaceae</taxon>
        <taxon>Acidiluteibacter</taxon>
    </lineage>
</organism>
<evidence type="ECO:0000313" key="16">
    <source>
        <dbReference type="EMBL" id="NBG65641.1"/>
    </source>
</evidence>
<evidence type="ECO:0000256" key="7">
    <source>
        <dbReference type="ARBA" id="ARBA00022670"/>
    </source>
</evidence>
<dbReference type="InterPro" id="IPR042097">
    <property type="entry name" value="Aminopeptidase_N-like_N_sf"/>
</dbReference>
<feature type="domain" description="Peptidase M1 membrane alanine aminopeptidase" evidence="14">
    <location>
        <begin position="321"/>
        <end position="465"/>
    </location>
</feature>
<keyword evidence="9 13" id="KW-0732">Signal</keyword>
<keyword evidence="8" id="KW-0479">Metal-binding</keyword>
<dbReference type="NCBIfam" id="TIGR04183">
    <property type="entry name" value="Por_Secre_tail"/>
    <property type="match status" value="1"/>
</dbReference>
<dbReference type="RefSeq" id="WP_160632589.1">
    <property type="nucleotide sequence ID" value="NZ_WWNE01000005.1"/>
</dbReference>
<comment type="caution">
    <text evidence="16">The sequence shown here is derived from an EMBL/GenBank/DDBJ whole genome shotgun (WGS) entry which is preliminary data.</text>
</comment>
<evidence type="ECO:0000256" key="5">
    <source>
        <dbReference type="ARBA" id="ARBA00015611"/>
    </source>
</evidence>
<feature type="domain" description="Secretion system C-terminal sorting" evidence="15">
    <location>
        <begin position="572"/>
        <end position="640"/>
    </location>
</feature>
<dbReference type="InterPro" id="IPR014782">
    <property type="entry name" value="Peptidase_M1_dom"/>
</dbReference>
<dbReference type="InterPro" id="IPR001930">
    <property type="entry name" value="Peptidase_M1"/>
</dbReference>
<comment type="cofactor">
    <cofactor evidence="2">
        <name>Zn(2+)</name>
        <dbReference type="ChEBI" id="CHEBI:29105"/>
    </cofactor>
</comment>
<dbReference type="PANTHER" id="PTHR11533:SF174">
    <property type="entry name" value="PUROMYCIN-SENSITIVE AMINOPEPTIDASE-RELATED"/>
    <property type="match status" value="1"/>
</dbReference>
<dbReference type="InterPro" id="IPR027268">
    <property type="entry name" value="Peptidase_M4/M1_CTD_sf"/>
</dbReference>
<dbReference type="InterPro" id="IPR050344">
    <property type="entry name" value="Peptidase_M1_aminopeptidases"/>
</dbReference>
<dbReference type="GO" id="GO:0070006">
    <property type="term" value="F:metalloaminopeptidase activity"/>
    <property type="evidence" value="ECO:0007669"/>
    <property type="project" value="TreeGrafter"/>
</dbReference>